<proteinExistence type="predicted"/>
<evidence type="ECO:0000313" key="3">
    <source>
        <dbReference type="RefSeq" id="XP_023002712.1"/>
    </source>
</evidence>
<dbReference type="PANTHER" id="PTHR33130">
    <property type="entry name" value="PUTATIVE (DUF1639)-RELATED"/>
    <property type="match status" value="1"/>
</dbReference>
<evidence type="ECO:0000313" key="2">
    <source>
        <dbReference type="Proteomes" id="UP000504608"/>
    </source>
</evidence>
<keyword evidence="2" id="KW-1185">Reference proteome</keyword>
<sequence length="184" mass="20769">MAMEPERSKPLHNFSMPYLTWGSQRFLKCINLPSNSNKSNPPNFTNLSSPMNHVTHKPSNGNNHRTSSIQESKKPKFSIVDEAGGDESAAARPWNLRTRRAACKGPQDERNLELGSSKNEKEKNRSALIVSLSKEEIEEDFGVLVARLPRRPKKRPRAVQKQLDTLFPGLFLTQITPDSYKLAD</sequence>
<organism evidence="2 3">
    <name type="scientific">Cucurbita maxima</name>
    <name type="common">Pumpkin</name>
    <name type="synonym">Winter squash</name>
    <dbReference type="NCBI Taxonomy" id="3661"/>
    <lineage>
        <taxon>Eukaryota</taxon>
        <taxon>Viridiplantae</taxon>
        <taxon>Streptophyta</taxon>
        <taxon>Embryophyta</taxon>
        <taxon>Tracheophyta</taxon>
        <taxon>Spermatophyta</taxon>
        <taxon>Magnoliopsida</taxon>
        <taxon>eudicotyledons</taxon>
        <taxon>Gunneridae</taxon>
        <taxon>Pentapetalae</taxon>
        <taxon>rosids</taxon>
        <taxon>fabids</taxon>
        <taxon>Cucurbitales</taxon>
        <taxon>Cucurbitaceae</taxon>
        <taxon>Cucurbiteae</taxon>
        <taxon>Cucurbita</taxon>
    </lineage>
</organism>
<protein>
    <submittedName>
        <fullName evidence="3">Uncharacterized protein LOC111496487</fullName>
    </submittedName>
</protein>
<dbReference type="PANTHER" id="PTHR33130:SF43">
    <property type="entry name" value="OS01G0688600 PROTEIN"/>
    <property type="match status" value="1"/>
</dbReference>
<feature type="region of interest" description="Disordered" evidence="1">
    <location>
        <begin position="34"/>
        <end position="124"/>
    </location>
</feature>
<name>A0A6J1KK96_CUCMA</name>
<dbReference type="OrthoDB" id="769821at2759"/>
<feature type="compositionally biased region" description="Low complexity" evidence="1">
    <location>
        <begin position="34"/>
        <end position="43"/>
    </location>
</feature>
<dbReference type="KEGG" id="cmax:111496487"/>
<reference evidence="3" key="1">
    <citation type="submission" date="2025-08" db="UniProtKB">
        <authorList>
            <consortium name="RefSeq"/>
        </authorList>
    </citation>
    <scope>IDENTIFICATION</scope>
    <source>
        <tissue evidence="3">Young leaves</tissue>
    </source>
</reference>
<dbReference type="InterPro" id="IPR012438">
    <property type="entry name" value="DUF1639"/>
</dbReference>
<evidence type="ECO:0000256" key="1">
    <source>
        <dbReference type="SAM" id="MobiDB-lite"/>
    </source>
</evidence>
<dbReference type="GeneID" id="111496487"/>
<feature type="compositionally biased region" description="Polar residues" evidence="1">
    <location>
        <begin position="44"/>
        <end position="70"/>
    </location>
</feature>
<dbReference type="RefSeq" id="XP_023002712.1">
    <property type="nucleotide sequence ID" value="XM_023146944.1"/>
</dbReference>
<dbReference type="AlphaFoldDB" id="A0A6J1KK96"/>
<accession>A0A6J1KK96</accession>
<gene>
    <name evidence="3" type="primary">LOC111496487</name>
</gene>
<dbReference type="Proteomes" id="UP000504608">
    <property type="component" value="Unplaced"/>
</dbReference>
<dbReference type="Pfam" id="PF07797">
    <property type="entry name" value="DUF1639"/>
    <property type="match status" value="1"/>
</dbReference>
<feature type="compositionally biased region" description="Basic and acidic residues" evidence="1">
    <location>
        <begin position="106"/>
        <end position="124"/>
    </location>
</feature>